<name>A0AC34QKJ2_9BILA</name>
<sequence length="301" mass="35702">MYRRIFLNLQRWVNFSKIRRSFNYWSGYSQWTKRIQSKYYVSPLLALSGISIKDYGLANEDIKEESEKTQENFVSEDEISGWEVLVEERDLRVYRRRLPGKRELYEYKCAGTYYDISPRNFVDAQCDVAYRREWDTNVVTLDILDSDEDTDTQVVRWVAKFPYPMYPRVYIYVRRKIVDENNGRIVVCSRALDENAYPDDGKYVRVTWYRSSMSIQAHSTFDEDGLDYVLTYYDDPQSNIPSVAYNWIVNRGGPYFLKQVHEAAKKLEQSPRSKKPDLVEVIRINMENNNATETVDNYQPA</sequence>
<dbReference type="WBParaSite" id="JU765_v2.g17129.t1">
    <property type="protein sequence ID" value="JU765_v2.g17129.t1"/>
    <property type="gene ID" value="JU765_v2.g17129"/>
</dbReference>
<protein>
    <submittedName>
        <fullName evidence="2">START domain-containing protein</fullName>
    </submittedName>
</protein>
<proteinExistence type="predicted"/>
<organism evidence="1 2">
    <name type="scientific">Panagrolaimus sp. JU765</name>
    <dbReference type="NCBI Taxonomy" id="591449"/>
    <lineage>
        <taxon>Eukaryota</taxon>
        <taxon>Metazoa</taxon>
        <taxon>Ecdysozoa</taxon>
        <taxon>Nematoda</taxon>
        <taxon>Chromadorea</taxon>
        <taxon>Rhabditida</taxon>
        <taxon>Tylenchina</taxon>
        <taxon>Panagrolaimomorpha</taxon>
        <taxon>Panagrolaimoidea</taxon>
        <taxon>Panagrolaimidae</taxon>
        <taxon>Panagrolaimus</taxon>
    </lineage>
</organism>
<accession>A0AC34QKJ2</accession>
<evidence type="ECO:0000313" key="1">
    <source>
        <dbReference type="Proteomes" id="UP000887576"/>
    </source>
</evidence>
<reference evidence="2" key="1">
    <citation type="submission" date="2022-11" db="UniProtKB">
        <authorList>
            <consortium name="WormBaseParasite"/>
        </authorList>
    </citation>
    <scope>IDENTIFICATION</scope>
</reference>
<dbReference type="Proteomes" id="UP000887576">
    <property type="component" value="Unplaced"/>
</dbReference>
<evidence type="ECO:0000313" key="2">
    <source>
        <dbReference type="WBParaSite" id="JU765_v2.g17129.t1"/>
    </source>
</evidence>